<dbReference type="EMBL" id="CM056742">
    <property type="protein sequence ID" value="KAJ8676817.1"/>
    <property type="molecule type" value="Genomic_DNA"/>
</dbReference>
<organism evidence="1 2">
    <name type="scientific">Eretmocerus hayati</name>
    <dbReference type="NCBI Taxonomy" id="131215"/>
    <lineage>
        <taxon>Eukaryota</taxon>
        <taxon>Metazoa</taxon>
        <taxon>Ecdysozoa</taxon>
        <taxon>Arthropoda</taxon>
        <taxon>Hexapoda</taxon>
        <taxon>Insecta</taxon>
        <taxon>Pterygota</taxon>
        <taxon>Neoptera</taxon>
        <taxon>Endopterygota</taxon>
        <taxon>Hymenoptera</taxon>
        <taxon>Apocrita</taxon>
        <taxon>Proctotrupomorpha</taxon>
        <taxon>Chalcidoidea</taxon>
        <taxon>Aphelinidae</taxon>
        <taxon>Aphelininae</taxon>
        <taxon>Eretmocerus</taxon>
    </lineage>
</organism>
<gene>
    <name evidence="1" type="ORF">QAD02_012604</name>
</gene>
<accession>A0ACC2P097</accession>
<keyword evidence="2" id="KW-1185">Reference proteome</keyword>
<sequence>MVQTCYVTFLDTNVTFFFFKEDFDIRTARAGHTVFQINFPDRGLVLVPYLNVARSHWLLFIINFENNACAVIDSMPESTNPQYITEERRVMLRFINYITECKKRGFSNALDSYNCGPFTIWEMDTLARIGDLNKAFDPNAFRVVLIKMLLKESGDVTSLFLYCYGEGDGPITVCNKCQIFYHHSCLDRTGMIPTDICWPCLMYG</sequence>
<reference evidence="1" key="1">
    <citation type="submission" date="2023-04" db="EMBL/GenBank/DDBJ databases">
        <title>A chromosome-level genome assembly of the parasitoid wasp Eretmocerus hayati.</title>
        <authorList>
            <person name="Zhong Y."/>
            <person name="Liu S."/>
            <person name="Liu Y."/>
        </authorList>
    </citation>
    <scope>NUCLEOTIDE SEQUENCE</scope>
    <source>
        <strain evidence="1">ZJU_SS_LIU_2023</strain>
    </source>
</reference>
<name>A0ACC2P097_9HYME</name>
<protein>
    <submittedName>
        <fullName evidence="1">Uncharacterized protein</fullName>
    </submittedName>
</protein>
<proteinExistence type="predicted"/>
<evidence type="ECO:0000313" key="2">
    <source>
        <dbReference type="Proteomes" id="UP001239111"/>
    </source>
</evidence>
<dbReference type="Proteomes" id="UP001239111">
    <property type="component" value="Chromosome 2"/>
</dbReference>
<evidence type="ECO:0000313" key="1">
    <source>
        <dbReference type="EMBL" id="KAJ8676817.1"/>
    </source>
</evidence>
<comment type="caution">
    <text evidence="1">The sequence shown here is derived from an EMBL/GenBank/DDBJ whole genome shotgun (WGS) entry which is preliminary data.</text>
</comment>